<accession>M4BJJ4</accession>
<reference evidence="2" key="1">
    <citation type="journal article" date="2010" name="Science">
        <title>Signatures of adaptation to obligate biotrophy in the Hyaloperonospora arabidopsidis genome.</title>
        <authorList>
            <person name="Baxter L."/>
            <person name="Tripathy S."/>
            <person name="Ishaque N."/>
            <person name="Boot N."/>
            <person name="Cabral A."/>
            <person name="Kemen E."/>
            <person name="Thines M."/>
            <person name="Ah-Fong A."/>
            <person name="Anderson R."/>
            <person name="Badejoko W."/>
            <person name="Bittner-Eddy P."/>
            <person name="Boore J.L."/>
            <person name="Chibucos M.C."/>
            <person name="Coates M."/>
            <person name="Dehal P."/>
            <person name="Delehaunty K."/>
            <person name="Dong S."/>
            <person name="Downton P."/>
            <person name="Dumas B."/>
            <person name="Fabro G."/>
            <person name="Fronick C."/>
            <person name="Fuerstenberg S.I."/>
            <person name="Fulton L."/>
            <person name="Gaulin E."/>
            <person name="Govers F."/>
            <person name="Hughes L."/>
            <person name="Humphray S."/>
            <person name="Jiang R.H."/>
            <person name="Judelson H."/>
            <person name="Kamoun S."/>
            <person name="Kyung K."/>
            <person name="Meijer H."/>
            <person name="Minx P."/>
            <person name="Morris P."/>
            <person name="Nelson J."/>
            <person name="Phuntumart V."/>
            <person name="Qutob D."/>
            <person name="Rehmany A."/>
            <person name="Rougon-Cardoso A."/>
            <person name="Ryden P."/>
            <person name="Torto-Alalibo T."/>
            <person name="Studholme D."/>
            <person name="Wang Y."/>
            <person name="Win J."/>
            <person name="Wood J."/>
            <person name="Clifton S.W."/>
            <person name="Rogers J."/>
            <person name="Van den Ackerveken G."/>
            <person name="Jones J.D."/>
            <person name="McDowell J.M."/>
            <person name="Beynon J."/>
            <person name="Tyler B.M."/>
        </authorList>
    </citation>
    <scope>NUCLEOTIDE SEQUENCE [LARGE SCALE GENOMIC DNA]</scope>
    <source>
        <strain evidence="2">Emoy2</strain>
    </source>
</reference>
<proteinExistence type="predicted"/>
<reference evidence="1" key="2">
    <citation type="submission" date="2015-06" db="UniProtKB">
        <authorList>
            <consortium name="EnsemblProtists"/>
        </authorList>
    </citation>
    <scope>IDENTIFICATION</scope>
    <source>
        <strain evidence="1">Emoy2</strain>
    </source>
</reference>
<organism evidence="1 2">
    <name type="scientific">Hyaloperonospora arabidopsidis (strain Emoy2)</name>
    <name type="common">Downy mildew agent</name>
    <name type="synonym">Peronospora arabidopsidis</name>
    <dbReference type="NCBI Taxonomy" id="559515"/>
    <lineage>
        <taxon>Eukaryota</taxon>
        <taxon>Sar</taxon>
        <taxon>Stramenopiles</taxon>
        <taxon>Oomycota</taxon>
        <taxon>Peronosporomycetes</taxon>
        <taxon>Peronosporales</taxon>
        <taxon>Peronosporaceae</taxon>
        <taxon>Hyaloperonospora</taxon>
    </lineage>
</organism>
<keyword evidence="2" id="KW-1185">Reference proteome</keyword>
<sequence length="226" mass="25529">MVESTSDLQSSILLEQESNGLYWRLATSNEELSRQRKSAQRFDEAIVQEASFFKRIHGFPWSVMDFVANTDVLSALKKQPFRWYKGVDSGLHTIVERLRHAAQASAWQAAALQQTQANIWAHHNKLTEYQGANSTVAVASCSAVETPRIHWSIYFGYARVHRLIGRNSSVTGPGNAGSMATCTTFSHIEHDAGHRICLKLLWNDIVKTIPTKRRNTHKSRREYGSS</sequence>
<evidence type="ECO:0008006" key="3">
    <source>
        <dbReference type="Google" id="ProtNLM"/>
    </source>
</evidence>
<name>M4BJJ4_HYAAE</name>
<evidence type="ECO:0000313" key="1">
    <source>
        <dbReference type="EnsemblProtists" id="HpaP806573"/>
    </source>
</evidence>
<dbReference type="AlphaFoldDB" id="M4BJJ4"/>
<dbReference type="InParanoid" id="M4BJJ4"/>
<evidence type="ECO:0000313" key="2">
    <source>
        <dbReference type="Proteomes" id="UP000011713"/>
    </source>
</evidence>
<dbReference type="EMBL" id="JH598326">
    <property type="status" value="NOT_ANNOTATED_CDS"/>
    <property type="molecule type" value="Genomic_DNA"/>
</dbReference>
<dbReference type="HOGENOM" id="CLU_1226830_0_0_1"/>
<protein>
    <recommendedName>
        <fullName evidence="3">RxLR effector candidate protein</fullName>
    </recommendedName>
</protein>
<dbReference type="EnsemblProtists" id="HpaT806573">
    <property type="protein sequence ID" value="HpaP806573"/>
    <property type="gene ID" value="HpaG806573"/>
</dbReference>
<dbReference type="VEuPathDB" id="FungiDB:HpaG806573"/>
<dbReference type="Proteomes" id="UP000011713">
    <property type="component" value="Unassembled WGS sequence"/>
</dbReference>